<organism evidence="4 5">
    <name type="scientific">Legionella norrlandica</name>
    <dbReference type="NCBI Taxonomy" id="1498499"/>
    <lineage>
        <taxon>Bacteria</taxon>
        <taxon>Pseudomonadati</taxon>
        <taxon>Pseudomonadota</taxon>
        <taxon>Gammaproteobacteria</taxon>
        <taxon>Legionellales</taxon>
        <taxon>Legionellaceae</taxon>
        <taxon>Legionella</taxon>
    </lineage>
</organism>
<keyword evidence="2" id="KW-0732">Signal</keyword>
<gene>
    <name evidence="4" type="ORF">EP47_06050</name>
</gene>
<feature type="binding site" evidence="1">
    <location>
        <position position="167"/>
    </location>
    <ligand>
        <name>Zn(2+)</name>
        <dbReference type="ChEBI" id="CHEBI:29105"/>
        <note>catalytic</note>
    </ligand>
</feature>
<keyword evidence="5" id="KW-1185">Reference proteome</keyword>
<dbReference type="PROSITE" id="PS51864">
    <property type="entry name" value="ASTACIN"/>
    <property type="match status" value="1"/>
</dbReference>
<dbReference type="EMBL" id="JNCF01000010">
    <property type="protein sequence ID" value="KGP63781.1"/>
    <property type="molecule type" value="Genomic_DNA"/>
</dbReference>
<feature type="chain" id="PRO_5001993888" evidence="2">
    <location>
        <begin position="24"/>
        <end position="267"/>
    </location>
</feature>
<dbReference type="STRING" id="1498499.EP47_06050"/>
<proteinExistence type="predicted"/>
<dbReference type="InterPro" id="IPR001506">
    <property type="entry name" value="Peptidase_M12A"/>
</dbReference>
<dbReference type="GO" id="GO:0008270">
    <property type="term" value="F:zinc ion binding"/>
    <property type="evidence" value="ECO:0007669"/>
    <property type="project" value="UniProtKB-UniRule"/>
</dbReference>
<keyword evidence="1" id="KW-0479">Metal-binding</keyword>
<keyword evidence="1" id="KW-0645">Protease</keyword>
<comment type="caution">
    <text evidence="4">The sequence shown here is derived from an EMBL/GenBank/DDBJ whole genome shotgun (WGS) entry which is preliminary data.</text>
</comment>
<dbReference type="PRINTS" id="PR00480">
    <property type="entry name" value="ASTACIN"/>
</dbReference>
<comment type="caution">
    <text evidence="1">Lacks conserved residue(s) required for the propagation of feature annotation.</text>
</comment>
<dbReference type="PANTHER" id="PTHR10127:SF850">
    <property type="entry name" value="METALLOENDOPEPTIDASE"/>
    <property type="match status" value="1"/>
</dbReference>
<feature type="domain" description="Peptidase M12A" evidence="3">
    <location>
        <begin position="69"/>
        <end position="267"/>
    </location>
</feature>
<dbReference type="Gene3D" id="3.40.390.10">
    <property type="entry name" value="Collagenase (Catalytic Domain)"/>
    <property type="match status" value="1"/>
</dbReference>
<dbReference type="Pfam" id="PF01400">
    <property type="entry name" value="Astacin"/>
    <property type="match status" value="1"/>
</dbReference>
<feature type="active site" evidence="1">
    <location>
        <position position="168"/>
    </location>
</feature>
<dbReference type="InterPro" id="IPR024079">
    <property type="entry name" value="MetalloPept_cat_dom_sf"/>
</dbReference>
<evidence type="ECO:0000256" key="2">
    <source>
        <dbReference type="SAM" id="SignalP"/>
    </source>
</evidence>
<evidence type="ECO:0000259" key="3">
    <source>
        <dbReference type="PROSITE" id="PS51864"/>
    </source>
</evidence>
<evidence type="ECO:0000313" key="4">
    <source>
        <dbReference type="EMBL" id="KGP63781.1"/>
    </source>
</evidence>
<keyword evidence="1" id="KW-0482">Metalloprotease</keyword>
<dbReference type="InterPro" id="IPR034035">
    <property type="entry name" value="Astacin-like_dom"/>
</dbReference>
<reference evidence="4 5" key="1">
    <citation type="submission" date="2014-05" db="EMBL/GenBank/DDBJ databases">
        <authorList>
            <person name="Rizzardi K."/>
            <person name="Winiecka-Krusnell J."/>
            <person name="Ramliden M."/>
            <person name="Alm E."/>
            <person name="Andersson S."/>
            <person name="Byfors S."/>
        </authorList>
    </citation>
    <scope>NUCLEOTIDE SEQUENCE [LARGE SCALE GENOMIC DNA]</scope>
    <source>
        <strain evidence="4 5">LEGN</strain>
    </source>
</reference>
<dbReference type="PANTHER" id="PTHR10127">
    <property type="entry name" value="DISCOIDIN, CUB, EGF, LAMININ , AND ZINC METALLOPROTEASE DOMAIN CONTAINING"/>
    <property type="match status" value="1"/>
</dbReference>
<evidence type="ECO:0000313" key="5">
    <source>
        <dbReference type="Proteomes" id="UP000054422"/>
    </source>
</evidence>
<name>A0A0A2SVM8_9GAMM</name>
<accession>A0A0A2SVM8</accession>
<dbReference type="SMART" id="SM00235">
    <property type="entry name" value="ZnMc"/>
    <property type="match status" value="1"/>
</dbReference>
<feature type="binding site" evidence="1">
    <location>
        <position position="171"/>
    </location>
    <ligand>
        <name>Zn(2+)</name>
        <dbReference type="ChEBI" id="CHEBI:29105"/>
        <note>catalytic</note>
    </ligand>
</feature>
<dbReference type="RefSeq" id="WP_035887969.1">
    <property type="nucleotide sequence ID" value="NZ_JNCF01000010.1"/>
</dbReference>
<feature type="binding site" evidence="1">
    <location>
        <position position="177"/>
    </location>
    <ligand>
        <name>Zn(2+)</name>
        <dbReference type="ChEBI" id="CHEBI:29105"/>
        <note>catalytic</note>
    </ligand>
</feature>
<comment type="cofactor">
    <cofactor evidence="1">
        <name>Zn(2+)</name>
        <dbReference type="ChEBI" id="CHEBI:29105"/>
    </cofactor>
    <text evidence="1">Binds 1 zinc ion per subunit.</text>
</comment>
<feature type="signal peptide" evidence="2">
    <location>
        <begin position="1"/>
        <end position="23"/>
    </location>
</feature>
<dbReference type="SUPFAM" id="SSF55486">
    <property type="entry name" value="Metalloproteases ('zincins'), catalytic domain"/>
    <property type="match status" value="1"/>
</dbReference>
<keyword evidence="1" id="KW-0862">Zinc</keyword>
<protein>
    <submittedName>
        <fullName evidence="4">Peptidase</fullName>
    </submittedName>
</protein>
<dbReference type="OrthoDB" id="8455098at2"/>
<evidence type="ECO:0000256" key="1">
    <source>
        <dbReference type="PROSITE-ProRule" id="PRU01211"/>
    </source>
</evidence>
<dbReference type="Proteomes" id="UP000054422">
    <property type="component" value="Unassembled WGS sequence"/>
</dbReference>
<sequence>MKAKLWTASLFYSTLLLSPPSYALKLNQTTIADPLMGSRTVTYEEVGQFGVIEGDILIGKIGNLKNQGAVITPKIGGTRWQNGVIPYEIAEDLPFINKLAILQAIDHWQKNTNIEFIELTSKNRYNYRDYISFIPAEGTTCSSYVGRQGGKQEINLAPRCTTMNTVHEIGHALGLWHEQSRADRNQYIRIVWENIDEDHKFNFDQHLTDGKDFGEYDYGSIMHYGRYAFSKNGQPTIIPLMDNVEIGQRAHLSAKDIAAINAMYPEA</sequence>
<dbReference type="InterPro" id="IPR006026">
    <property type="entry name" value="Peptidase_Metallo"/>
</dbReference>
<dbReference type="AlphaFoldDB" id="A0A0A2SVM8"/>
<dbReference type="NCBIfam" id="NF045530">
    <property type="entry name" value="LegP"/>
    <property type="match status" value="1"/>
</dbReference>
<keyword evidence="1" id="KW-0378">Hydrolase</keyword>
<dbReference type="GO" id="GO:0004222">
    <property type="term" value="F:metalloendopeptidase activity"/>
    <property type="evidence" value="ECO:0007669"/>
    <property type="project" value="UniProtKB-UniRule"/>
</dbReference>
<dbReference type="CDD" id="cd04280">
    <property type="entry name" value="ZnMc_astacin_like"/>
    <property type="match status" value="1"/>
</dbReference>
<dbReference type="GO" id="GO:0006508">
    <property type="term" value="P:proteolysis"/>
    <property type="evidence" value="ECO:0007669"/>
    <property type="project" value="UniProtKB-KW"/>
</dbReference>